<dbReference type="Proteomes" id="UP000547444">
    <property type="component" value="Unassembled WGS sequence"/>
</dbReference>
<dbReference type="RefSeq" id="WP_167157193.1">
    <property type="nucleotide sequence ID" value="NZ_JAANOW010000001.1"/>
</dbReference>
<dbReference type="InterPro" id="IPR039518">
    <property type="entry name" value="WhiA_LAGLIDADG_dom"/>
</dbReference>
<name>A0A7X5TXI9_9MYCO</name>
<dbReference type="Pfam" id="PF02650">
    <property type="entry name" value="HTH_WhiA"/>
    <property type="match status" value="1"/>
</dbReference>
<dbReference type="Pfam" id="PF10298">
    <property type="entry name" value="WhiA_N"/>
    <property type="match status" value="1"/>
</dbReference>
<dbReference type="InterPro" id="IPR023054">
    <property type="entry name" value="Sporulation_regulator_WhiA_C"/>
</dbReference>
<gene>
    <name evidence="4" type="primary">whiA</name>
    <name evidence="9" type="ORF">FHU31_001550</name>
</gene>
<evidence type="ECO:0000313" key="9">
    <source>
        <dbReference type="EMBL" id="NIH94594.1"/>
    </source>
</evidence>
<organism evidence="9 10">
    <name type="scientific">Mycolicibacterium fluoranthenivorans</name>
    <dbReference type="NCBI Taxonomy" id="258505"/>
    <lineage>
        <taxon>Bacteria</taxon>
        <taxon>Bacillati</taxon>
        <taxon>Actinomycetota</taxon>
        <taxon>Actinomycetes</taxon>
        <taxon>Mycobacteriales</taxon>
        <taxon>Mycobacteriaceae</taxon>
        <taxon>Mycolicibacterium</taxon>
    </lineage>
</organism>
<reference evidence="9 10" key="1">
    <citation type="submission" date="2020-03" db="EMBL/GenBank/DDBJ databases">
        <title>Sequencing the genomes of 1000 actinobacteria strains.</title>
        <authorList>
            <person name="Klenk H.-P."/>
        </authorList>
    </citation>
    <scope>NUCLEOTIDE SEQUENCE [LARGE SCALE GENOMIC DNA]</scope>
    <source>
        <strain evidence="9 10">DSM 44556</strain>
    </source>
</reference>
<feature type="compositionally biased region" description="Polar residues" evidence="5">
    <location>
        <begin position="219"/>
        <end position="230"/>
    </location>
</feature>
<keyword evidence="3 4" id="KW-0131">Cell cycle</keyword>
<accession>A0A7X5TXI9</accession>
<dbReference type="EMBL" id="JAANOW010000001">
    <property type="protein sequence ID" value="NIH94594.1"/>
    <property type="molecule type" value="Genomic_DNA"/>
</dbReference>
<dbReference type="InterPro" id="IPR027434">
    <property type="entry name" value="Homing_endonucl"/>
</dbReference>
<keyword evidence="2 4" id="KW-0238">DNA-binding</keyword>
<keyword evidence="10" id="KW-1185">Reference proteome</keyword>
<dbReference type="Gene3D" id="3.10.28.10">
    <property type="entry name" value="Homing endonucleases"/>
    <property type="match status" value="1"/>
</dbReference>
<evidence type="ECO:0000256" key="5">
    <source>
        <dbReference type="SAM" id="MobiDB-lite"/>
    </source>
</evidence>
<evidence type="ECO:0000259" key="7">
    <source>
        <dbReference type="Pfam" id="PF10298"/>
    </source>
</evidence>
<feature type="region of interest" description="Disordered" evidence="5">
    <location>
        <begin position="204"/>
        <end position="234"/>
    </location>
</feature>
<proteinExistence type="inferred from homology"/>
<dbReference type="GO" id="GO:0043937">
    <property type="term" value="P:regulation of sporulation"/>
    <property type="evidence" value="ECO:0007669"/>
    <property type="project" value="InterPro"/>
</dbReference>
<dbReference type="InterPro" id="IPR003802">
    <property type="entry name" value="Sporulation_regulator_WhiA"/>
</dbReference>
<evidence type="ECO:0000259" key="6">
    <source>
        <dbReference type="Pfam" id="PF02650"/>
    </source>
</evidence>
<dbReference type="InterPro" id="IPR018478">
    <property type="entry name" value="Sporu_reg_WhiA_N_dom"/>
</dbReference>
<evidence type="ECO:0000256" key="4">
    <source>
        <dbReference type="HAMAP-Rule" id="MF_01420"/>
    </source>
</evidence>
<evidence type="ECO:0000259" key="8">
    <source>
        <dbReference type="Pfam" id="PF14527"/>
    </source>
</evidence>
<feature type="domain" description="WhiA LAGLIDADG-like" evidence="8">
    <location>
        <begin position="128"/>
        <end position="214"/>
    </location>
</feature>
<dbReference type="AlphaFoldDB" id="A0A7X5TXI9"/>
<protein>
    <recommendedName>
        <fullName evidence="4">Probable cell division protein WhiA</fullName>
    </recommendedName>
</protein>
<keyword evidence="1 4" id="KW-0132">Cell division</keyword>
<dbReference type="NCBIfam" id="TIGR00647">
    <property type="entry name" value="DNA_bind_WhiA"/>
    <property type="match status" value="1"/>
</dbReference>
<dbReference type="Pfam" id="PF14527">
    <property type="entry name" value="LAGLIDADG_WhiA"/>
    <property type="match status" value="1"/>
</dbReference>
<evidence type="ECO:0000256" key="3">
    <source>
        <dbReference type="ARBA" id="ARBA00023306"/>
    </source>
</evidence>
<evidence type="ECO:0000313" key="10">
    <source>
        <dbReference type="Proteomes" id="UP000547444"/>
    </source>
</evidence>
<dbReference type="GO" id="GO:0051301">
    <property type="term" value="P:cell division"/>
    <property type="evidence" value="ECO:0007669"/>
    <property type="project" value="UniProtKB-UniRule"/>
</dbReference>
<dbReference type="HAMAP" id="MF_01420">
    <property type="entry name" value="HTH_type_WhiA"/>
    <property type="match status" value="1"/>
</dbReference>
<comment type="function">
    <text evidence="4">Involved in cell division and chromosome segregation.</text>
</comment>
<evidence type="ECO:0000256" key="1">
    <source>
        <dbReference type="ARBA" id="ARBA00022618"/>
    </source>
</evidence>
<dbReference type="PANTHER" id="PTHR37307">
    <property type="entry name" value="CELL DIVISION PROTEIN WHIA-RELATED"/>
    <property type="match status" value="1"/>
</dbReference>
<feature type="domain" description="Sporulation transcription regulator WhiA N-terminal" evidence="7">
    <location>
        <begin position="23"/>
        <end position="105"/>
    </location>
</feature>
<evidence type="ECO:0000256" key="2">
    <source>
        <dbReference type="ARBA" id="ARBA00023125"/>
    </source>
</evidence>
<dbReference type="PANTHER" id="PTHR37307:SF1">
    <property type="entry name" value="CELL DIVISION PROTEIN WHIA-RELATED"/>
    <property type="match status" value="1"/>
</dbReference>
<sequence length="328" mass="34932">MPSTQPVNLVKDELSSVAVARAHARKAEVAAMLRLAGGLAIIGNKVVVDAELDHLPSAQRLVSAVHTLYGSIPALHTMRNSTRSSDHYLLRVTHAENLARQTGLIDHRGRPISGMPPWIIRGTRDEVEAAWRGAILATGRLSLTGHRQGLTVSSPGPEAALALVGLARRLGVTAQRREDRGRDCIVVRGDDAVTTLLAQIGAPQTSTQWSNRRHHHRLASQTGTGRSPTFESANTRRAAAAAAESTARVQRAMHILGDTAPEHLKEVAALRLANPGLTLTELGGRAQPPMTKDTVAGRIRRLLNLADRTAARAGIPDTGASTFGILPG</sequence>
<dbReference type="GO" id="GO:0003677">
    <property type="term" value="F:DNA binding"/>
    <property type="evidence" value="ECO:0007669"/>
    <property type="project" value="UniProtKB-UniRule"/>
</dbReference>
<feature type="domain" description="Sporulation regulator WhiA C-terminal" evidence="6">
    <location>
        <begin position="226"/>
        <end position="306"/>
    </location>
</feature>
<comment type="caution">
    <text evidence="9">The sequence shown here is derived from an EMBL/GenBank/DDBJ whole genome shotgun (WGS) entry which is preliminary data.</text>
</comment>
<comment type="similarity">
    <text evidence="4">Belongs to the WhiA family.</text>
</comment>